<evidence type="ECO:0000256" key="1">
    <source>
        <dbReference type="ARBA" id="ARBA00004651"/>
    </source>
</evidence>
<dbReference type="EMBL" id="QVLV01000001">
    <property type="protein sequence ID" value="RGE64992.1"/>
    <property type="molecule type" value="Genomic_DNA"/>
</dbReference>
<evidence type="ECO:0000256" key="3">
    <source>
        <dbReference type="ARBA" id="ARBA00022741"/>
    </source>
</evidence>
<name>A0A3E3ID78_9FIRM</name>
<dbReference type="InterPro" id="IPR003593">
    <property type="entry name" value="AAA+_ATPase"/>
</dbReference>
<dbReference type="SMART" id="SM00382">
    <property type="entry name" value="AAA"/>
    <property type="match status" value="1"/>
</dbReference>
<accession>A0A3E3ID78</accession>
<dbReference type="PROSITE" id="PS50893">
    <property type="entry name" value="ABC_TRANSPORTER_2"/>
    <property type="match status" value="1"/>
</dbReference>
<dbReference type="GO" id="GO:0005524">
    <property type="term" value="F:ATP binding"/>
    <property type="evidence" value="ECO:0007669"/>
    <property type="project" value="UniProtKB-KW"/>
</dbReference>
<feature type="transmembrane region" description="Helical" evidence="7">
    <location>
        <begin position="174"/>
        <end position="193"/>
    </location>
</feature>
<comment type="caution">
    <text evidence="9">The sequence shown here is derived from an EMBL/GenBank/DDBJ whole genome shotgun (WGS) entry which is preliminary data.</text>
</comment>
<gene>
    <name evidence="9" type="ORF">DXC51_01300</name>
</gene>
<keyword evidence="10" id="KW-1185">Reference proteome</keyword>
<dbReference type="PANTHER" id="PTHR43394:SF1">
    <property type="entry name" value="ATP-BINDING CASSETTE SUB-FAMILY B MEMBER 10, MITOCHONDRIAL"/>
    <property type="match status" value="1"/>
</dbReference>
<feature type="domain" description="ABC transporter" evidence="8">
    <location>
        <begin position="356"/>
        <end position="595"/>
    </location>
</feature>
<keyword evidence="6 7" id="KW-0472">Membrane</keyword>
<evidence type="ECO:0000256" key="2">
    <source>
        <dbReference type="ARBA" id="ARBA00022692"/>
    </source>
</evidence>
<evidence type="ECO:0000313" key="9">
    <source>
        <dbReference type="EMBL" id="RGE64992.1"/>
    </source>
</evidence>
<evidence type="ECO:0000256" key="4">
    <source>
        <dbReference type="ARBA" id="ARBA00022840"/>
    </source>
</evidence>
<sequence>MEEKKKKLRYTTLQNLRYALSKWWGWDSRGLVQAFSRIPCVVLIPLMGILLPREVINCVTEGAAYGRLAVTLVIFTALLCALHMYDKYIAQGKLFAIGLKNRMNYMYLWAEKIFTTDFPNIESSSGQRKKEKALQFLYQSSAGGEAVVDCVVGICGDALGLIIYAGIVSSIHPAVLPALVLMSALIYIAGRIIKKLELGIRDESADLERKLNYLFAAPTDFAAGKDLRIYKISRWFGGLFSIYFPAMIKLCARNELWWFADDVLQGILNLLRDGACYLLLIRMVLEGSITPGDFTMYFGAVAGVSQWLNNITKQVEKINRFSVQCCEFRDFLEMPDGFVNDGKECLDTEGNRPVDITFEHVFFRYPDAEADTLRDLNFHIRAGEKLALVGLNGAGKTTCVKLMCGLYHPTGGRILINGKDMSKLSRDEYYRLFSVVFQEANFMPFTIAQNVSGAMEDMDRERVKSCLELAGLWDRVQKLPYGMDSLLNRELNEDGVELSGGERQKLLLAKALYKKAFVVILDEPTAALDPIAENELYQSYGELTEGRTSLYISHRLSSTRFCDRILFLENGRVTETGNHEALMAAKGAYAHMYEVQSHYYKKKAEGRPVV</sequence>
<dbReference type="InterPro" id="IPR039421">
    <property type="entry name" value="Type_1_exporter"/>
</dbReference>
<keyword evidence="4 9" id="KW-0067">ATP-binding</keyword>
<dbReference type="Proteomes" id="UP000260812">
    <property type="component" value="Unassembled WGS sequence"/>
</dbReference>
<organism evidence="9 10">
    <name type="scientific">Eisenbergiella massiliensis</name>
    <dbReference type="NCBI Taxonomy" id="1720294"/>
    <lineage>
        <taxon>Bacteria</taxon>
        <taxon>Bacillati</taxon>
        <taxon>Bacillota</taxon>
        <taxon>Clostridia</taxon>
        <taxon>Lachnospirales</taxon>
        <taxon>Lachnospiraceae</taxon>
        <taxon>Eisenbergiella</taxon>
    </lineage>
</organism>
<evidence type="ECO:0000313" key="10">
    <source>
        <dbReference type="Proteomes" id="UP000260812"/>
    </source>
</evidence>
<dbReference type="GO" id="GO:0016887">
    <property type="term" value="F:ATP hydrolysis activity"/>
    <property type="evidence" value="ECO:0007669"/>
    <property type="project" value="InterPro"/>
</dbReference>
<protein>
    <submittedName>
        <fullName evidence="9">ABC transporter ATP-binding protein</fullName>
    </submittedName>
</protein>
<evidence type="ECO:0000256" key="5">
    <source>
        <dbReference type="ARBA" id="ARBA00022989"/>
    </source>
</evidence>
<dbReference type="InterPro" id="IPR027417">
    <property type="entry name" value="P-loop_NTPase"/>
</dbReference>
<dbReference type="PANTHER" id="PTHR43394">
    <property type="entry name" value="ATP-DEPENDENT PERMEASE MDL1, MITOCHONDRIAL"/>
    <property type="match status" value="1"/>
</dbReference>
<proteinExistence type="predicted"/>
<dbReference type="SUPFAM" id="SSF90123">
    <property type="entry name" value="ABC transporter transmembrane region"/>
    <property type="match status" value="1"/>
</dbReference>
<evidence type="ECO:0000259" key="8">
    <source>
        <dbReference type="PROSITE" id="PS50893"/>
    </source>
</evidence>
<evidence type="ECO:0000256" key="7">
    <source>
        <dbReference type="SAM" id="Phobius"/>
    </source>
</evidence>
<dbReference type="GeneID" id="97985552"/>
<keyword evidence="3" id="KW-0547">Nucleotide-binding</keyword>
<dbReference type="AlphaFoldDB" id="A0A3E3ID78"/>
<reference evidence="9" key="1">
    <citation type="submission" date="2018-08" db="EMBL/GenBank/DDBJ databases">
        <title>A genome reference for cultivated species of the human gut microbiota.</title>
        <authorList>
            <person name="Zou Y."/>
            <person name="Xue W."/>
            <person name="Luo G."/>
        </authorList>
    </citation>
    <scope>NUCLEOTIDE SEQUENCE [LARGE SCALE GENOMIC DNA]</scope>
    <source>
        <strain evidence="9">TF05-5AC</strain>
    </source>
</reference>
<dbReference type="GO" id="GO:0015421">
    <property type="term" value="F:ABC-type oligopeptide transporter activity"/>
    <property type="evidence" value="ECO:0007669"/>
    <property type="project" value="TreeGrafter"/>
</dbReference>
<evidence type="ECO:0000256" key="6">
    <source>
        <dbReference type="ARBA" id="ARBA00023136"/>
    </source>
</evidence>
<feature type="transmembrane region" description="Helical" evidence="7">
    <location>
        <begin position="146"/>
        <end position="168"/>
    </location>
</feature>
<dbReference type="InterPro" id="IPR017871">
    <property type="entry name" value="ABC_transporter-like_CS"/>
</dbReference>
<dbReference type="RefSeq" id="WP_117543383.1">
    <property type="nucleotide sequence ID" value="NZ_JBKUNB010000013.1"/>
</dbReference>
<dbReference type="SUPFAM" id="SSF52540">
    <property type="entry name" value="P-loop containing nucleoside triphosphate hydrolases"/>
    <property type="match status" value="1"/>
</dbReference>
<dbReference type="InterPro" id="IPR036640">
    <property type="entry name" value="ABC1_TM_sf"/>
</dbReference>
<dbReference type="PROSITE" id="PS00211">
    <property type="entry name" value="ABC_TRANSPORTER_1"/>
    <property type="match status" value="1"/>
</dbReference>
<dbReference type="GO" id="GO:0005886">
    <property type="term" value="C:plasma membrane"/>
    <property type="evidence" value="ECO:0007669"/>
    <property type="project" value="UniProtKB-SubCell"/>
</dbReference>
<dbReference type="Gene3D" id="3.40.50.300">
    <property type="entry name" value="P-loop containing nucleotide triphosphate hydrolases"/>
    <property type="match status" value="1"/>
</dbReference>
<feature type="transmembrane region" description="Helical" evidence="7">
    <location>
        <begin position="64"/>
        <end position="85"/>
    </location>
</feature>
<comment type="subcellular location">
    <subcellularLocation>
        <location evidence="1">Cell membrane</location>
        <topology evidence="1">Multi-pass membrane protein</topology>
    </subcellularLocation>
</comment>
<keyword evidence="5 7" id="KW-1133">Transmembrane helix</keyword>
<keyword evidence="2 7" id="KW-0812">Transmembrane</keyword>
<dbReference type="Pfam" id="PF00005">
    <property type="entry name" value="ABC_tran"/>
    <property type="match status" value="1"/>
</dbReference>
<dbReference type="Gene3D" id="1.20.1560.10">
    <property type="entry name" value="ABC transporter type 1, transmembrane domain"/>
    <property type="match status" value="1"/>
</dbReference>
<dbReference type="InterPro" id="IPR003439">
    <property type="entry name" value="ABC_transporter-like_ATP-bd"/>
</dbReference>